<evidence type="ECO:0000313" key="11">
    <source>
        <dbReference type="Proteomes" id="UP000694396"/>
    </source>
</evidence>
<evidence type="ECO:0000256" key="6">
    <source>
        <dbReference type="ARBA" id="ARBA00023136"/>
    </source>
</evidence>
<dbReference type="GO" id="GO:0098700">
    <property type="term" value="P:neurotransmitter loading into synaptic vesicle"/>
    <property type="evidence" value="ECO:0007669"/>
    <property type="project" value="TreeGrafter"/>
</dbReference>
<feature type="transmembrane region" description="Helical" evidence="8">
    <location>
        <begin position="251"/>
        <end position="270"/>
    </location>
</feature>
<evidence type="ECO:0000256" key="2">
    <source>
        <dbReference type="ARBA" id="ARBA00022448"/>
    </source>
</evidence>
<dbReference type="InterPro" id="IPR050382">
    <property type="entry name" value="MFS_Na/Anion_cotransporter"/>
</dbReference>
<dbReference type="GO" id="GO:0050803">
    <property type="term" value="P:regulation of synapse structure or activity"/>
    <property type="evidence" value="ECO:0007669"/>
    <property type="project" value="TreeGrafter"/>
</dbReference>
<feature type="transmembrane region" description="Helical" evidence="8">
    <location>
        <begin position="467"/>
        <end position="488"/>
    </location>
</feature>
<dbReference type="Proteomes" id="UP000694396">
    <property type="component" value="Unplaced"/>
</dbReference>
<reference evidence="10" key="2">
    <citation type="submission" date="2025-09" db="UniProtKB">
        <authorList>
            <consortium name="Ensembl"/>
        </authorList>
    </citation>
    <scope>IDENTIFICATION</scope>
</reference>
<keyword evidence="5 8" id="KW-1133">Transmembrane helix</keyword>
<feature type="transmembrane region" description="Helical" evidence="8">
    <location>
        <begin position="224"/>
        <end position="245"/>
    </location>
</feature>
<keyword evidence="6 8" id="KW-0472">Membrane</keyword>
<feature type="transmembrane region" description="Helical" evidence="8">
    <location>
        <begin position="155"/>
        <end position="174"/>
    </location>
</feature>
<evidence type="ECO:0000256" key="1">
    <source>
        <dbReference type="ARBA" id="ARBA00004141"/>
    </source>
</evidence>
<protein>
    <submittedName>
        <fullName evidence="10">Solute carrier family 17 member 8</fullName>
    </submittedName>
</protein>
<dbReference type="PANTHER" id="PTHR11662">
    <property type="entry name" value="SOLUTE CARRIER FAMILY 17"/>
    <property type="match status" value="1"/>
</dbReference>
<evidence type="ECO:0000256" key="7">
    <source>
        <dbReference type="SAM" id="MobiDB-lite"/>
    </source>
</evidence>
<dbReference type="InterPro" id="IPR020846">
    <property type="entry name" value="MFS_dom"/>
</dbReference>
<evidence type="ECO:0000256" key="3">
    <source>
        <dbReference type="ARBA" id="ARBA00022692"/>
    </source>
</evidence>
<evidence type="ECO:0000256" key="8">
    <source>
        <dbReference type="SAM" id="Phobius"/>
    </source>
</evidence>
<feature type="region of interest" description="Disordered" evidence="7">
    <location>
        <begin position="526"/>
        <end position="574"/>
    </location>
</feature>
<keyword evidence="11" id="KW-1185">Reference proteome</keyword>
<feature type="transmembrane region" description="Helical" evidence="8">
    <location>
        <begin position="312"/>
        <end position="331"/>
    </location>
</feature>
<keyword evidence="2" id="KW-0813">Transport</keyword>
<dbReference type="InterPro" id="IPR011701">
    <property type="entry name" value="MFS"/>
</dbReference>
<reference evidence="10" key="1">
    <citation type="submission" date="2025-08" db="UniProtKB">
        <authorList>
            <consortium name="Ensembl"/>
        </authorList>
    </citation>
    <scope>IDENTIFICATION</scope>
</reference>
<dbReference type="FunFam" id="1.20.1250.20:FF:000005">
    <property type="entry name" value="vesicular glutamate transporter 2 isoform X1"/>
    <property type="match status" value="1"/>
</dbReference>
<comment type="subcellular location">
    <subcellularLocation>
        <location evidence="1">Membrane</location>
        <topology evidence="1">Multi-pass membrane protein</topology>
    </subcellularLocation>
</comment>
<keyword evidence="4" id="KW-0769">Symport</keyword>
<dbReference type="GO" id="GO:0005313">
    <property type="term" value="F:L-glutamate transmembrane transporter activity"/>
    <property type="evidence" value="ECO:0007669"/>
    <property type="project" value="TreeGrafter"/>
</dbReference>
<dbReference type="PROSITE" id="PS50850">
    <property type="entry name" value="MFS"/>
    <property type="match status" value="1"/>
</dbReference>
<feature type="compositionally biased region" description="Polar residues" evidence="7">
    <location>
        <begin position="552"/>
        <end position="574"/>
    </location>
</feature>
<accession>A0A8C3NYG8</accession>
<feature type="transmembrane region" description="Helical" evidence="8">
    <location>
        <begin position="437"/>
        <end position="455"/>
    </location>
</feature>
<sequence>MPFKGLGSLKERFFNPGKEEVKNTISDSLGNLRRKIDGTNVEEEPLELTVEGRPVPASSHRPARCECHCCGLPKRYIIAIMSGLGFCISFGIRCNLGVAIVEMVNNNTVYVDGKPELQTAQFNWDPETVGLIHGSFFWGYIVTQIPGGFISNKLAANRVFGAAIFLTSTLNMVIPSAARVHYGCVMFVRILQGLVEGVTYPACHGMWSKWAPPLERSRLATTSFCGSYAGAVVAMPLAGVLVQYIGWSSVFYIYGMLGIVWYVFWLLHAYESPAVHPTITSEERIYIETSIGEGASLKFSTPWKKFFTSMPVYAIIVANFCRSWTFYLLLISQPAYFEEVFGFAISKVGLLSAVPHMVMTIIVPIGGQLADFLRSRKILTTTTVRKVMNCGGFGMEATLLLVVGYSHTKGVAISFLVLAVGFSGFAISVITVIPQYVLIHTVIWRVIFLITGNLMRPAPFFQTREEWQNVFLIAALVHYTGVIFYAIFASGEKQEWADPENLSEEKCGIIDQDELAEETEMNNETFVSPKKTYGATSQNSEVQRREWRKQKQVTQDMEEQTSYHYENGNFQDFS</sequence>
<dbReference type="CDD" id="cd17382">
    <property type="entry name" value="MFS_SLC17A6_7_8_VGluT"/>
    <property type="match status" value="1"/>
</dbReference>
<dbReference type="GO" id="GO:0030672">
    <property type="term" value="C:synaptic vesicle membrane"/>
    <property type="evidence" value="ECO:0007669"/>
    <property type="project" value="TreeGrafter"/>
</dbReference>
<dbReference type="PANTHER" id="PTHR11662:SF207">
    <property type="entry name" value="VESICULAR GLUTAMATE TRANSPORTER 3"/>
    <property type="match status" value="1"/>
</dbReference>
<evidence type="ECO:0000259" key="9">
    <source>
        <dbReference type="PROSITE" id="PS50850"/>
    </source>
</evidence>
<dbReference type="Gene3D" id="1.20.1250.20">
    <property type="entry name" value="MFS general substrate transporter like domains"/>
    <property type="match status" value="2"/>
</dbReference>
<keyword evidence="3 8" id="KW-0812">Transmembrane</keyword>
<dbReference type="InterPro" id="IPR036259">
    <property type="entry name" value="MFS_trans_sf"/>
</dbReference>
<evidence type="ECO:0000313" key="10">
    <source>
        <dbReference type="Ensembl" id="ENSCRFP00000004600.1"/>
    </source>
</evidence>
<dbReference type="SUPFAM" id="SSF103473">
    <property type="entry name" value="MFS general substrate transporter"/>
    <property type="match status" value="1"/>
</dbReference>
<feature type="transmembrane region" description="Helical" evidence="8">
    <location>
        <begin position="411"/>
        <end position="430"/>
    </location>
</feature>
<evidence type="ECO:0000256" key="4">
    <source>
        <dbReference type="ARBA" id="ARBA00022847"/>
    </source>
</evidence>
<dbReference type="GO" id="GO:0005326">
    <property type="term" value="F:neurotransmitter transmembrane transporter activity"/>
    <property type="evidence" value="ECO:0007669"/>
    <property type="project" value="TreeGrafter"/>
</dbReference>
<organism evidence="10 11">
    <name type="scientific">Cyanoderma ruficeps</name>
    <name type="common">rufous-capped babbler</name>
    <dbReference type="NCBI Taxonomy" id="181631"/>
    <lineage>
        <taxon>Eukaryota</taxon>
        <taxon>Metazoa</taxon>
        <taxon>Chordata</taxon>
        <taxon>Craniata</taxon>
        <taxon>Vertebrata</taxon>
        <taxon>Euteleostomi</taxon>
        <taxon>Archelosauria</taxon>
        <taxon>Archosauria</taxon>
        <taxon>Dinosauria</taxon>
        <taxon>Saurischia</taxon>
        <taxon>Theropoda</taxon>
        <taxon>Coelurosauria</taxon>
        <taxon>Aves</taxon>
        <taxon>Neognathae</taxon>
        <taxon>Neoaves</taxon>
        <taxon>Telluraves</taxon>
        <taxon>Australaves</taxon>
        <taxon>Passeriformes</taxon>
        <taxon>Sylvioidea</taxon>
        <taxon>Timaliidae</taxon>
        <taxon>Cyanoderma</taxon>
    </lineage>
</organism>
<dbReference type="GO" id="GO:0015293">
    <property type="term" value="F:symporter activity"/>
    <property type="evidence" value="ECO:0007669"/>
    <property type="project" value="UniProtKB-KW"/>
</dbReference>
<feature type="transmembrane region" description="Helical" evidence="8">
    <location>
        <begin position="343"/>
        <end position="366"/>
    </location>
</feature>
<feature type="transmembrane region" description="Helical" evidence="8">
    <location>
        <begin position="387"/>
        <end position="405"/>
    </location>
</feature>
<dbReference type="Ensembl" id="ENSCRFT00000004779.1">
    <property type="protein sequence ID" value="ENSCRFP00000004600.1"/>
    <property type="gene ID" value="ENSCRFG00000003704.1"/>
</dbReference>
<proteinExistence type="predicted"/>
<feature type="domain" description="Major facilitator superfamily (MFS) profile" evidence="9">
    <location>
        <begin position="75"/>
        <end position="493"/>
    </location>
</feature>
<dbReference type="FunFam" id="1.20.1250.20:FF:000003">
    <property type="entry name" value="Solute carrier family 17 member 3"/>
    <property type="match status" value="1"/>
</dbReference>
<evidence type="ECO:0000256" key="5">
    <source>
        <dbReference type="ARBA" id="ARBA00022989"/>
    </source>
</evidence>
<dbReference type="AlphaFoldDB" id="A0A8C3NYG8"/>
<dbReference type="GO" id="GO:0035249">
    <property type="term" value="P:synaptic transmission, glutamatergic"/>
    <property type="evidence" value="ECO:0007669"/>
    <property type="project" value="TreeGrafter"/>
</dbReference>
<name>A0A8C3NYG8_9PASS</name>
<dbReference type="GO" id="GO:0060076">
    <property type="term" value="C:excitatory synapse"/>
    <property type="evidence" value="ECO:0007669"/>
    <property type="project" value="TreeGrafter"/>
</dbReference>
<dbReference type="Pfam" id="PF07690">
    <property type="entry name" value="MFS_1"/>
    <property type="match status" value="1"/>
</dbReference>